<evidence type="ECO:0000256" key="1">
    <source>
        <dbReference type="ARBA" id="ARBA00022729"/>
    </source>
</evidence>
<name>A0A644WQK3_9ZZZZ</name>
<dbReference type="Pfam" id="PF13517">
    <property type="entry name" value="FG-GAP_3"/>
    <property type="match status" value="1"/>
</dbReference>
<proteinExistence type="predicted"/>
<accession>A0A644WQK3</accession>
<dbReference type="InterPro" id="IPR013517">
    <property type="entry name" value="FG-GAP"/>
</dbReference>
<dbReference type="EMBL" id="VSSQ01001183">
    <property type="protein sequence ID" value="MPM05969.1"/>
    <property type="molecule type" value="Genomic_DNA"/>
</dbReference>
<comment type="caution">
    <text evidence="2">The sequence shown here is derived from an EMBL/GenBank/DDBJ whole genome shotgun (WGS) entry which is preliminary data.</text>
</comment>
<organism evidence="2">
    <name type="scientific">bioreactor metagenome</name>
    <dbReference type="NCBI Taxonomy" id="1076179"/>
    <lineage>
        <taxon>unclassified sequences</taxon>
        <taxon>metagenomes</taxon>
        <taxon>ecological metagenomes</taxon>
    </lineage>
</organism>
<dbReference type="PANTHER" id="PTHR44103:SF1">
    <property type="entry name" value="PROPROTEIN CONVERTASE P"/>
    <property type="match status" value="1"/>
</dbReference>
<evidence type="ECO:0000313" key="2">
    <source>
        <dbReference type="EMBL" id="MPM05969.1"/>
    </source>
</evidence>
<protein>
    <recommendedName>
        <fullName evidence="3">VCBS repeat-containing protein</fullName>
    </recommendedName>
</protein>
<reference evidence="2" key="1">
    <citation type="submission" date="2019-08" db="EMBL/GenBank/DDBJ databases">
        <authorList>
            <person name="Kucharzyk K."/>
            <person name="Murdoch R.W."/>
            <person name="Higgins S."/>
            <person name="Loffler F."/>
        </authorList>
    </citation>
    <scope>NUCLEOTIDE SEQUENCE</scope>
</reference>
<gene>
    <name evidence="2" type="ORF">SDC9_52264</name>
</gene>
<dbReference type="AlphaFoldDB" id="A0A644WQK3"/>
<dbReference type="InterPro" id="IPR028994">
    <property type="entry name" value="Integrin_alpha_N"/>
</dbReference>
<keyword evidence="1" id="KW-0732">Signal</keyword>
<dbReference type="PANTHER" id="PTHR44103">
    <property type="entry name" value="PROPROTEIN CONVERTASE P"/>
    <property type="match status" value="1"/>
</dbReference>
<evidence type="ECO:0008006" key="3">
    <source>
        <dbReference type="Google" id="ProtNLM"/>
    </source>
</evidence>
<dbReference type="SUPFAM" id="SSF69318">
    <property type="entry name" value="Integrin alpha N-terminal domain"/>
    <property type="match status" value="1"/>
</dbReference>
<sequence length="317" mass="36233">MERLIFSIRVQKMKFLFLLFSCAFTLVFNQSLAQQFNPEIIRIKNNESPLRPYQFFDFDGDGDFDIYYYYNNDNLYLIENIGDSICPIFNWAKKRENPLKTIKVFNSSIVDIDSDGDYDIIGNKNGKIVWCENIGTKTNPVFNEMVELNVGLSVSIQNKRFVDIDGDGDFDVFGVRRKDGVGIKDRYIVFQENIGTSSVPAFSDIKFSPFNLPESLSAASLSIEFIDIDNDGDLDAYFTETYNQKGKCYILENVGNSFEPQFAKPKTDFPGLTNPFYIMTFADIDSDGQVEFVGSVINFMPNGLVLYYQEMITGEEE</sequence>